<dbReference type="EMBL" id="BARU01007863">
    <property type="protein sequence ID" value="GAH33548.1"/>
    <property type="molecule type" value="Genomic_DNA"/>
</dbReference>
<dbReference type="PANTHER" id="PTHR30038">
    <property type="entry name" value="ALDEHYDE FERREDOXIN OXIDOREDUCTASE"/>
    <property type="match status" value="1"/>
</dbReference>
<feature type="domain" description="Aldehyde ferredoxin oxidoreductase C-terminal" evidence="1">
    <location>
        <begin position="4"/>
        <end position="121"/>
    </location>
</feature>
<organism evidence="2">
    <name type="scientific">marine sediment metagenome</name>
    <dbReference type="NCBI Taxonomy" id="412755"/>
    <lineage>
        <taxon>unclassified sequences</taxon>
        <taxon>metagenomes</taxon>
        <taxon>ecological metagenomes</taxon>
    </lineage>
</organism>
<evidence type="ECO:0000259" key="1">
    <source>
        <dbReference type="Pfam" id="PF01314"/>
    </source>
</evidence>
<name>X1GKN2_9ZZZZ</name>
<feature type="non-terminal residue" evidence="2">
    <location>
        <position position="1"/>
    </location>
</feature>
<dbReference type="InterPro" id="IPR001203">
    <property type="entry name" value="OxRdtase_Ald_Fedxn_C"/>
</dbReference>
<comment type="caution">
    <text evidence="2">The sequence shown here is derived from an EMBL/GenBank/DDBJ whole genome shotgun (WGS) entry which is preliminary data.</text>
</comment>
<dbReference type="InterPro" id="IPR051919">
    <property type="entry name" value="W-dependent_AOR"/>
</dbReference>
<dbReference type="InterPro" id="IPR013985">
    <property type="entry name" value="Ald_Fedxn_OxRdtase_dom3"/>
</dbReference>
<dbReference type="PANTHER" id="PTHR30038:SF0">
    <property type="entry name" value="TUNGSTEN-CONTAINING ALDEHYDE FERREDOXIN OXIDOREDUCTASE"/>
    <property type="match status" value="1"/>
</dbReference>
<reference evidence="2" key="1">
    <citation type="journal article" date="2014" name="Front. Microbiol.">
        <title>High frequency of phylogenetically diverse reductive dehalogenase-homologous genes in deep subseafloor sedimentary metagenomes.</title>
        <authorList>
            <person name="Kawai M."/>
            <person name="Futagami T."/>
            <person name="Toyoda A."/>
            <person name="Takaki Y."/>
            <person name="Nishi S."/>
            <person name="Hori S."/>
            <person name="Arai W."/>
            <person name="Tsubouchi T."/>
            <person name="Morono Y."/>
            <person name="Uchiyama I."/>
            <person name="Ito T."/>
            <person name="Fujiyama A."/>
            <person name="Inagaki F."/>
            <person name="Takami H."/>
        </authorList>
    </citation>
    <scope>NUCLEOTIDE SEQUENCE</scope>
    <source>
        <strain evidence="2">Expedition CK06-06</strain>
    </source>
</reference>
<dbReference type="InterPro" id="IPR036021">
    <property type="entry name" value="Tungsten_al_ferr_oxy-like_C"/>
</dbReference>
<proteinExistence type="predicted"/>
<dbReference type="AlphaFoldDB" id="X1GKN2"/>
<evidence type="ECO:0000313" key="2">
    <source>
        <dbReference type="EMBL" id="GAH33548.1"/>
    </source>
</evidence>
<accession>X1GKN2</accession>
<dbReference type="Gene3D" id="1.10.599.10">
    <property type="entry name" value="Aldehyde Ferredoxin Oxidoreductase Protein, subunit A, domain 3"/>
    <property type="match status" value="1"/>
</dbReference>
<dbReference type="GO" id="GO:0051536">
    <property type="term" value="F:iron-sulfur cluster binding"/>
    <property type="evidence" value="ECO:0007669"/>
    <property type="project" value="InterPro"/>
</dbReference>
<sequence length="127" mass="14223">GSLWHHVLDCLVFCHFVPLDPDKMTDLVRGVTGWNTTLWELMKVGERCVAMTRAFDVREGMAKGDDYLPRRFFSPFTSGPLEGVSIDEGELKQAIDTYYAMVGWDRVSGAPTLAKLQELGIEWVAGV</sequence>
<gene>
    <name evidence="2" type="ORF">S03H2_15457</name>
</gene>
<protein>
    <recommendedName>
        <fullName evidence="1">Aldehyde ferredoxin oxidoreductase C-terminal domain-containing protein</fullName>
    </recommendedName>
</protein>
<dbReference type="GO" id="GO:0009055">
    <property type="term" value="F:electron transfer activity"/>
    <property type="evidence" value="ECO:0007669"/>
    <property type="project" value="InterPro"/>
</dbReference>
<dbReference type="GO" id="GO:0016625">
    <property type="term" value="F:oxidoreductase activity, acting on the aldehyde or oxo group of donors, iron-sulfur protein as acceptor"/>
    <property type="evidence" value="ECO:0007669"/>
    <property type="project" value="InterPro"/>
</dbReference>
<dbReference type="Pfam" id="PF01314">
    <property type="entry name" value="AFOR_C"/>
    <property type="match status" value="1"/>
</dbReference>
<dbReference type="SUPFAM" id="SSF48310">
    <property type="entry name" value="Aldehyde ferredoxin oxidoreductase, C-terminal domains"/>
    <property type="match status" value="1"/>
</dbReference>